<evidence type="ECO:0000259" key="6">
    <source>
        <dbReference type="PROSITE" id="PS50863"/>
    </source>
</evidence>
<dbReference type="Pfam" id="PF02362">
    <property type="entry name" value="B3"/>
    <property type="match status" value="2"/>
</dbReference>
<evidence type="ECO:0000313" key="7">
    <source>
        <dbReference type="Proteomes" id="UP000189701"/>
    </source>
</evidence>
<dbReference type="eggNOG" id="ENOG502S1D6">
    <property type="taxonomic scope" value="Eukaryota"/>
</dbReference>
<organism evidence="7 8">
    <name type="scientific">Nicotiana sylvestris</name>
    <name type="common">Wood tobacco</name>
    <name type="synonym">South American tobacco</name>
    <dbReference type="NCBI Taxonomy" id="4096"/>
    <lineage>
        <taxon>Eukaryota</taxon>
        <taxon>Viridiplantae</taxon>
        <taxon>Streptophyta</taxon>
        <taxon>Embryophyta</taxon>
        <taxon>Tracheophyta</taxon>
        <taxon>Spermatophyta</taxon>
        <taxon>Magnoliopsida</taxon>
        <taxon>eudicotyledons</taxon>
        <taxon>Gunneridae</taxon>
        <taxon>Pentapetalae</taxon>
        <taxon>asterids</taxon>
        <taxon>lamiids</taxon>
        <taxon>Solanales</taxon>
        <taxon>Solanaceae</taxon>
        <taxon>Nicotianoideae</taxon>
        <taxon>Nicotianeae</taxon>
        <taxon>Nicotiana</taxon>
    </lineage>
</organism>
<dbReference type="CDD" id="cd10017">
    <property type="entry name" value="B3_DNA"/>
    <property type="match status" value="2"/>
</dbReference>
<keyword evidence="3" id="KW-0238">DNA-binding</keyword>
<dbReference type="GO" id="GO:0003677">
    <property type="term" value="F:DNA binding"/>
    <property type="evidence" value="ECO:0007669"/>
    <property type="project" value="UniProtKB-KW"/>
</dbReference>
<dbReference type="InterPro" id="IPR044837">
    <property type="entry name" value="REM16-like"/>
</dbReference>
<evidence type="ECO:0000256" key="2">
    <source>
        <dbReference type="ARBA" id="ARBA00023015"/>
    </source>
</evidence>
<evidence type="ECO:0000313" key="8">
    <source>
        <dbReference type="RefSeq" id="XP_009769346.1"/>
    </source>
</evidence>
<gene>
    <name evidence="8" type="primary">LOC104220218</name>
</gene>
<comment type="subcellular location">
    <subcellularLocation>
        <location evidence="1">Nucleus</location>
    </subcellularLocation>
</comment>
<dbReference type="AlphaFoldDB" id="A0A1U7VWM0"/>
<dbReference type="SUPFAM" id="SSF101936">
    <property type="entry name" value="DNA-binding pseudobarrel domain"/>
    <property type="match status" value="2"/>
</dbReference>
<dbReference type="RefSeq" id="XP_009769346.1">
    <property type="nucleotide sequence ID" value="XM_009771044.1"/>
</dbReference>
<dbReference type="Proteomes" id="UP000189701">
    <property type="component" value="Unplaced"/>
</dbReference>
<dbReference type="SMR" id="A0A1U7VWM0"/>
<proteinExistence type="predicted"/>
<dbReference type="SMART" id="SM01019">
    <property type="entry name" value="B3"/>
    <property type="match status" value="2"/>
</dbReference>
<dbReference type="Gene3D" id="2.40.330.10">
    <property type="entry name" value="DNA-binding pseudobarrel domain"/>
    <property type="match status" value="2"/>
</dbReference>
<protein>
    <submittedName>
        <fullName evidence="8">B3 domain-containing protein Os11g0197600-like</fullName>
    </submittedName>
</protein>
<feature type="domain" description="TF-B3" evidence="6">
    <location>
        <begin position="46"/>
        <end position="139"/>
    </location>
</feature>
<evidence type="ECO:0000256" key="1">
    <source>
        <dbReference type="ARBA" id="ARBA00004123"/>
    </source>
</evidence>
<evidence type="ECO:0000256" key="5">
    <source>
        <dbReference type="ARBA" id="ARBA00023242"/>
    </source>
</evidence>
<dbReference type="PANTHER" id="PTHR31391:SF160">
    <property type="entry name" value="B3 DOMAIN-CONTAINING PROTEIN OS01G0723500-LIKE ISOFORM X1"/>
    <property type="match status" value="1"/>
</dbReference>
<feature type="domain" description="TF-B3" evidence="6">
    <location>
        <begin position="207"/>
        <end position="301"/>
    </location>
</feature>
<reference evidence="7" key="1">
    <citation type="journal article" date="2013" name="Genome Biol.">
        <title>Reference genomes and transcriptomes of Nicotiana sylvestris and Nicotiana tomentosiformis.</title>
        <authorList>
            <person name="Sierro N."/>
            <person name="Battey J.N."/>
            <person name="Ouadi S."/>
            <person name="Bovet L."/>
            <person name="Goepfert S."/>
            <person name="Bakaher N."/>
            <person name="Peitsch M.C."/>
            <person name="Ivanov N.V."/>
        </authorList>
    </citation>
    <scope>NUCLEOTIDE SEQUENCE [LARGE SCALE GENOMIC DNA]</scope>
</reference>
<name>A0A1U7VWM0_NICSY</name>
<dbReference type="STRING" id="4096.A0A1U7VWM0"/>
<reference evidence="8" key="2">
    <citation type="submission" date="2025-08" db="UniProtKB">
        <authorList>
            <consortium name="RefSeq"/>
        </authorList>
    </citation>
    <scope>IDENTIFICATION</scope>
    <source>
        <tissue evidence="8">Leaf</tissue>
    </source>
</reference>
<dbReference type="InterPro" id="IPR015300">
    <property type="entry name" value="DNA-bd_pseudobarrel_sf"/>
</dbReference>
<keyword evidence="4" id="KW-0804">Transcription</keyword>
<sequence>MHVVRERAGLLQTINAIKDVGVNCHTIRNLNSNNNAENASKKIDRRAIFFKIFNPTVKSELRIPAHFLRHISEDSPDKATLKCLSGGIWNVKLHIDEDGLLIHQGWEKFHKDNHIEDGEFLVFRYDGDLQFTVRIFSKNGLEREAKSITMDKNQKASISDTFKNQKRPPKYPYNPMDVENGTEHETPRKKVAAEKAKLFLTSDTPQFVKCLKSYNVNKSCFIYVPKSFCEQLSELANKTTAILSNSEGNKWKVNFVLRKGYHAFCGGWKQFVKDNKLKEGDVCVFQLVNTNELKVSVFDNPPESLLKVAA</sequence>
<evidence type="ECO:0000256" key="3">
    <source>
        <dbReference type="ARBA" id="ARBA00023125"/>
    </source>
</evidence>
<dbReference type="PANTHER" id="PTHR31391">
    <property type="entry name" value="B3 DOMAIN-CONTAINING PROTEIN OS11G0197600-RELATED"/>
    <property type="match status" value="1"/>
</dbReference>
<keyword evidence="5" id="KW-0539">Nucleus</keyword>
<dbReference type="GO" id="GO:0005634">
    <property type="term" value="C:nucleus"/>
    <property type="evidence" value="ECO:0007669"/>
    <property type="project" value="UniProtKB-SubCell"/>
</dbReference>
<dbReference type="InterPro" id="IPR003340">
    <property type="entry name" value="B3_DNA-bd"/>
</dbReference>
<keyword evidence="7" id="KW-1185">Reference proteome</keyword>
<accession>A0A1U7VWM0</accession>
<evidence type="ECO:0000256" key="4">
    <source>
        <dbReference type="ARBA" id="ARBA00023163"/>
    </source>
</evidence>
<dbReference type="PROSITE" id="PS50863">
    <property type="entry name" value="B3"/>
    <property type="match status" value="2"/>
</dbReference>
<keyword evidence="2" id="KW-0805">Transcription regulation</keyword>